<evidence type="ECO:0000256" key="1">
    <source>
        <dbReference type="SAM" id="Coils"/>
    </source>
</evidence>
<reference evidence="2 3" key="1">
    <citation type="submission" date="2018-07" db="EMBL/GenBank/DDBJ databases">
        <title>Identification of phenol metabolism pathways in Arcobacter.</title>
        <authorList>
            <person name="Miller W.G."/>
            <person name="Yee E."/>
            <person name="Bono J.L."/>
        </authorList>
    </citation>
    <scope>NUCLEOTIDE SEQUENCE [LARGE SCALE GENOMIC DNA]</scope>
    <source>
        <strain evidence="2 3">W63</strain>
    </source>
</reference>
<dbReference type="KEGG" id="aaqi:AAQM_1744"/>
<feature type="coiled-coil region" evidence="1">
    <location>
        <begin position="96"/>
        <end position="123"/>
    </location>
</feature>
<accession>A0AAE7E213</accession>
<evidence type="ECO:0000313" key="2">
    <source>
        <dbReference type="EMBL" id="QKE26482.1"/>
    </source>
</evidence>
<dbReference type="EMBL" id="CP030944">
    <property type="protein sequence ID" value="QKE26482.1"/>
    <property type="molecule type" value="Genomic_DNA"/>
</dbReference>
<gene>
    <name evidence="2" type="ORF">AAQM_1744</name>
</gene>
<sequence>MNNQNLQQNIQTNQYDMNIENSRAKTLQTSANINQNPYINQNINPLQTPMQTPAPVQNGFFNGDFVKGALIGAAVTYLLTNKNAQEGIFKAFGKGSELFSAGIEELKERYEDAKAQMQSHHQE</sequence>
<name>A0AAE7E213_9BACT</name>
<keyword evidence="3" id="KW-1185">Reference proteome</keyword>
<protein>
    <recommendedName>
        <fullName evidence="4">YtxH domain-containing protein</fullName>
    </recommendedName>
</protein>
<organism evidence="2 3">
    <name type="scientific">Arcobacter aquimarinus</name>
    <dbReference type="NCBI Taxonomy" id="1315211"/>
    <lineage>
        <taxon>Bacteria</taxon>
        <taxon>Pseudomonadati</taxon>
        <taxon>Campylobacterota</taxon>
        <taxon>Epsilonproteobacteria</taxon>
        <taxon>Campylobacterales</taxon>
        <taxon>Arcobacteraceae</taxon>
        <taxon>Arcobacter</taxon>
    </lineage>
</organism>
<proteinExistence type="predicted"/>
<evidence type="ECO:0000313" key="3">
    <source>
        <dbReference type="Proteomes" id="UP000502065"/>
    </source>
</evidence>
<dbReference type="Proteomes" id="UP000502065">
    <property type="component" value="Chromosome"/>
</dbReference>
<dbReference type="AlphaFoldDB" id="A0AAE7E213"/>
<evidence type="ECO:0008006" key="4">
    <source>
        <dbReference type="Google" id="ProtNLM"/>
    </source>
</evidence>
<keyword evidence="1" id="KW-0175">Coiled coil</keyword>
<dbReference type="RefSeq" id="WP_129095910.1">
    <property type="nucleotide sequence ID" value="NZ_CBCSAE010000005.1"/>
</dbReference>